<dbReference type="PANTHER" id="PTHR43794:SF11">
    <property type="entry name" value="AMIDOHYDROLASE-RELATED DOMAIN-CONTAINING PROTEIN"/>
    <property type="match status" value="1"/>
</dbReference>
<evidence type="ECO:0000313" key="6">
    <source>
        <dbReference type="Proteomes" id="UP001238163"/>
    </source>
</evidence>
<dbReference type="Gene3D" id="3.20.20.140">
    <property type="entry name" value="Metal-dependent hydrolases"/>
    <property type="match status" value="1"/>
</dbReference>
<dbReference type="SUPFAM" id="SSF51556">
    <property type="entry name" value="Metallo-dependent hydrolases"/>
    <property type="match status" value="1"/>
</dbReference>
<dbReference type="InterPro" id="IPR032466">
    <property type="entry name" value="Metal_Hydrolase"/>
</dbReference>
<dbReference type="GO" id="GO:0046872">
    <property type="term" value="F:metal ion binding"/>
    <property type="evidence" value="ECO:0007669"/>
    <property type="project" value="UniProtKB-KW"/>
</dbReference>
<dbReference type="Gene3D" id="2.30.40.10">
    <property type="entry name" value="Urease, subunit C, domain 1"/>
    <property type="match status" value="1"/>
</dbReference>
<feature type="domain" description="Amidohydrolase-related" evidence="4">
    <location>
        <begin position="52"/>
        <end position="398"/>
    </location>
</feature>
<dbReference type="PANTHER" id="PTHR43794">
    <property type="entry name" value="AMINOHYDROLASE SSNA-RELATED"/>
    <property type="match status" value="1"/>
</dbReference>
<dbReference type="CDD" id="cd01298">
    <property type="entry name" value="ATZ_TRZ_like"/>
    <property type="match status" value="1"/>
</dbReference>
<dbReference type="Proteomes" id="UP001238163">
    <property type="component" value="Unassembled WGS sequence"/>
</dbReference>
<evidence type="ECO:0000259" key="4">
    <source>
        <dbReference type="Pfam" id="PF01979"/>
    </source>
</evidence>
<gene>
    <name evidence="5" type="ORF">J3R75_003535</name>
</gene>
<keyword evidence="6" id="KW-1185">Reference proteome</keyword>
<keyword evidence="2 5" id="KW-0378">Hydrolase</keyword>
<evidence type="ECO:0000313" key="5">
    <source>
        <dbReference type="EMBL" id="MDQ0291428.1"/>
    </source>
</evidence>
<dbReference type="EMBL" id="JAUSVL010000001">
    <property type="protein sequence ID" value="MDQ0291428.1"/>
    <property type="molecule type" value="Genomic_DNA"/>
</dbReference>
<dbReference type="GO" id="GO:0090614">
    <property type="term" value="F:5'-methylthioadenosine deaminase activity"/>
    <property type="evidence" value="ECO:0007669"/>
    <property type="project" value="UniProtKB-EC"/>
</dbReference>
<organism evidence="5 6">
    <name type="scientific">Oligosphaera ethanolica</name>
    <dbReference type="NCBI Taxonomy" id="760260"/>
    <lineage>
        <taxon>Bacteria</taxon>
        <taxon>Pseudomonadati</taxon>
        <taxon>Lentisphaerota</taxon>
        <taxon>Oligosphaeria</taxon>
        <taxon>Oligosphaerales</taxon>
        <taxon>Oligosphaeraceae</taxon>
        <taxon>Oligosphaera</taxon>
    </lineage>
</organism>
<dbReference type="FunFam" id="3.20.20.140:FF:000014">
    <property type="entry name" value="5-methylthioadenosine/S-adenosylhomocysteine deaminase"/>
    <property type="match status" value="1"/>
</dbReference>
<dbReference type="GO" id="GO:0050270">
    <property type="term" value="F:S-adenosylhomocysteine deaminase activity"/>
    <property type="evidence" value="ECO:0007669"/>
    <property type="project" value="UniProtKB-EC"/>
</dbReference>
<dbReference type="RefSeq" id="WP_307264195.1">
    <property type="nucleotide sequence ID" value="NZ_JAUSVL010000001.1"/>
</dbReference>
<keyword evidence="1" id="KW-0479">Metal-binding</keyword>
<reference evidence="5" key="1">
    <citation type="submission" date="2023-07" db="EMBL/GenBank/DDBJ databases">
        <title>Genomic Encyclopedia of Type Strains, Phase IV (KMG-IV): sequencing the most valuable type-strain genomes for metagenomic binning, comparative biology and taxonomic classification.</title>
        <authorList>
            <person name="Goeker M."/>
        </authorList>
    </citation>
    <scope>NUCLEOTIDE SEQUENCE</scope>
    <source>
        <strain evidence="5">DSM 24202</strain>
    </source>
</reference>
<dbReference type="AlphaFoldDB" id="A0AAE3VJN6"/>
<dbReference type="SUPFAM" id="SSF51338">
    <property type="entry name" value="Composite domain of metallo-dependent hydrolases"/>
    <property type="match status" value="2"/>
</dbReference>
<dbReference type="InterPro" id="IPR006680">
    <property type="entry name" value="Amidohydro-rel"/>
</dbReference>
<dbReference type="EC" id="3.5.4.28" evidence="5"/>
<comment type="caution">
    <text evidence="5">The sequence shown here is derived from an EMBL/GenBank/DDBJ whole genome shotgun (WGS) entry which is preliminary data.</text>
</comment>
<evidence type="ECO:0000256" key="2">
    <source>
        <dbReference type="ARBA" id="ARBA00022801"/>
    </source>
</evidence>
<keyword evidence="3" id="KW-0862">Zinc</keyword>
<dbReference type="Pfam" id="PF01979">
    <property type="entry name" value="Amidohydro_1"/>
    <property type="match status" value="1"/>
</dbReference>
<sequence length="424" mass="46552">MTSILLKNVIHEQRPCDVHIVNNRIATIAPAVAAATTTPADQVIDGHGRLAVMPAFYNSHTHAAMTVLRGYADDLELFTWLSKYIWPAEERLSAEDIYAGTRLANLEMIKSGTVFYNDMYWLPEATLRAVDEMGMRAMIGMLMICGEDGEILPRNLNASRPLLERADSLPERIRISYAPHAVYTVSEKTLRRLADDAREQGRYVHIHASETRREVQDCQNAHGGLSPIAYLDQLGVLSERTILAHCVHLSEDDIAIIRERGAVISHMPASNMKLSNGNFNFQAVVEKGRCRVTIGTDGCASNNNLSMLEEMKLVALLGKATSGDPTVAKDGLVYDMATRNAAEAFGLDAGVVAEGKLADLILVELDHPAMVGDYNIVANLVYAADTSVVHSVICDGRVLMENHHVPGEDEIVAKAREACRRIKP</sequence>
<accession>A0AAE3VJN6</accession>
<dbReference type="InterPro" id="IPR011059">
    <property type="entry name" value="Metal-dep_hydrolase_composite"/>
</dbReference>
<name>A0AAE3VJN6_9BACT</name>
<evidence type="ECO:0000256" key="3">
    <source>
        <dbReference type="ARBA" id="ARBA00022833"/>
    </source>
</evidence>
<proteinExistence type="predicted"/>
<protein>
    <submittedName>
        <fullName evidence="5">5-methylthioadenosine/S-adenosylhomocysteine deaminase</fullName>
        <ecNumber evidence="5">3.5.4.28</ecNumber>
        <ecNumber evidence="5">3.5.4.31</ecNumber>
    </submittedName>
</protein>
<dbReference type="EC" id="3.5.4.31" evidence="5"/>
<dbReference type="InterPro" id="IPR050287">
    <property type="entry name" value="MTA/SAH_deaminase"/>
</dbReference>
<evidence type="ECO:0000256" key="1">
    <source>
        <dbReference type="ARBA" id="ARBA00022723"/>
    </source>
</evidence>